<dbReference type="GO" id="GO:0071972">
    <property type="term" value="F:peptidoglycan L,D-transpeptidase activity"/>
    <property type="evidence" value="ECO:0007669"/>
    <property type="project" value="TreeGrafter"/>
</dbReference>
<dbReference type="KEGG" id="metu:GNH96_02835"/>
<keyword evidence="18" id="KW-1185">Reference proteome</keyword>
<keyword evidence="5 14" id="KW-0121">Carboxypeptidase</keyword>
<evidence type="ECO:0000256" key="14">
    <source>
        <dbReference type="HAMAP-Rule" id="MF_02081"/>
    </source>
</evidence>
<dbReference type="PANTHER" id="PTHR30627:SF2">
    <property type="entry name" value="PEPTIDOGLYCAN D,D-TRANSPEPTIDASE MRDA"/>
    <property type="match status" value="1"/>
</dbReference>
<dbReference type="GO" id="GO:0006508">
    <property type="term" value="P:proteolysis"/>
    <property type="evidence" value="ECO:0007669"/>
    <property type="project" value="UniProtKB-KW"/>
</dbReference>
<dbReference type="GO" id="GO:0008360">
    <property type="term" value="P:regulation of cell shape"/>
    <property type="evidence" value="ECO:0007669"/>
    <property type="project" value="UniProtKB-KW"/>
</dbReference>
<keyword evidence="10 14" id="KW-0573">Peptidoglycan synthesis</keyword>
<keyword evidence="3 14" id="KW-1003">Cell membrane</keyword>
<comment type="pathway">
    <text evidence="14">Cell wall biogenesis; peptidoglycan biosynthesis.</text>
</comment>
<accession>A0A858Q5A2</accession>
<dbReference type="FunFam" id="3.40.710.10:FF:000024">
    <property type="entry name" value="Penicillin-binding protein 2"/>
    <property type="match status" value="1"/>
</dbReference>
<organism evidence="17 18">
    <name type="scientific">Methylococcus geothermalis</name>
    <dbReference type="NCBI Taxonomy" id="2681310"/>
    <lineage>
        <taxon>Bacteria</taxon>
        <taxon>Pseudomonadati</taxon>
        <taxon>Pseudomonadota</taxon>
        <taxon>Gammaproteobacteria</taxon>
        <taxon>Methylococcales</taxon>
        <taxon>Methylococcaceae</taxon>
        <taxon>Methylococcus</taxon>
    </lineage>
</organism>
<reference evidence="18" key="1">
    <citation type="submission" date="2019-12" db="EMBL/GenBank/DDBJ databases">
        <authorList>
            <person name="Awala S.I."/>
            <person name="Rhee S.K."/>
        </authorList>
    </citation>
    <scope>NUCLEOTIDE SEQUENCE [LARGE SCALE GENOMIC DNA]</scope>
    <source>
        <strain evidence="18">IM1</strain>
    </source>
</reference>
<dbReference type="Pfam" id="PF00905">
    <property type="entry name" value="Transpeptidase"/>
    <property type="match status" value="1"/>
</dbReference>
<feature type="transmembrane region" description="Helical" evidence="14">
    <location>
        <begin position="20"/>
        <end position="40"/>
    </location>
</feature>
<dbReference type="Gene3D" id="3.90.1310.10">
    <property type="entry name" value="Penicillin-binding protein 2a (Domain 2)"/>
    <property type="match status" value="1"/>
</dbReference>
<dbReference type="Gene3D" id="3.30.1390.30">
    <property type="entry name" value="Penicillin-binding protein 2a, domain 3"/>
    <property type="match status" value="1"/>
</dbReference>
<comment type="subcellular location">
    <subcellularLocation>
        <location evidence="14">Cell inner membrane</location>
        <topology evidence="14">Single-pass membrane protein</topology>
    </subcellularLocation>
    <subcellularLocation>
        <location evidence="2">Cell membrane</location>
    </subcellularLocation>
    <subcellularLocation>
        <location evidence="1">Membrane</location>
        <topology evidence="1">Single-pass membrane protein</topology>
    </subcellularLocation>
</comment>
<dbReference type="InterPro" id="IPR012338">
    <property type="entry name" value="Beta-lactam/transpept-like"/>
</dbReference>
<evidence type="ECO:0000313" key="17">
    <source>
        <dbReference type="EMBL" id="QJD29008.1"/>
    </source>
</evidence>
<feature type="active site" description="Acyl-ester intermediate" evidence="14">
    <location>
        <position position="325"/>
    </location>
</feature>
<keyword evidence="4 14" id="KW-0997">Cell inner membrane</keyword>
<dbReference type="InterPro" id="IPR017790">
    <property type="entry name" value="Penicillin-binding_protein_2"/>
</dbReference>
<name>A0A858Q5A2_9GAMM</name>
<dbReference type="EC" id="3.4.16.4" evidence="14"/>
<dbReference type="Proteomes" id="UP000503004">
    <property type="component" value="Chromosome"/>
</dbReference>
<dbReference type="EMBL" id="CP046565">
    <property type="protein sequence ID" value="QJD29008.1"/>
    <property type="molecule type" value="Genomic_DNA"/>
</dbReference>
<evidence type="ECO:0000259" key="16">
    <source>
        <dbReference type="Pfam" id="PF03717"/>
    </source>
</evidence>
<dbReference type="InterPro" id="IPR001460">
    <property type="entry name" value="PCN-bd_Tpept"/>
</dbReference>
<keyword evidence="9 14" id="KW-0133">Cell shape</keyword>
<dbReference type="GO" id="GO:0071555">
    <property type="term" value="P:cell wall organization"/>
    <property type="evidence" value="ECO:0007669"/>
    <property type="project" value="UniProtKB-KW"/>
</dbReference>
<evidence type="ECO:0000256" key="3">
    <source>
        <dbReference type="ARBA" id="ARBA00022475"/>
    </source>
</evidence>
<evidence type="ECO:0000256" key="10">
    <source>
        <dbReference type="ARBA" id="ARBA00022984"/>
    </source>
</evidence>
<proteinExistence type="inferred from homology"/>
<gene>
    <name evidence="14 17" type="primary">mrdA</name>
    <name evidence="17" type="ORF">GNH96_02835</name>
</gene>
<evidence type="ECO:0000256" key="7">
    <source>
        <dbReference type="ARBA" id="ARBA00022692"/>
    </source>
</evidence>
<keyword evidence="11 14" id="KW-1133">Transmembrane helix</keyword>
<keyword evidence="6 14" id="KW-0645">Protease</keyword>
<evidence type="ECO:0000313" key="18">
    <source>
        <dbReference type="Proteomes" id="UP000503004"/>
    </source>
</evidence>
<dbReference type="RefSeq" id="WP_169602104.1">
    <property type="nucleotide sequence ID" value="NZ_CP046565.1"/>
</dbReference>
<evidence type="ECO:0000256" key="13">
    <source>
        <dbReference type="ARBA" id="ARBA00023316"/>
    </source>
</evidence>
<comment type="caution">
    <text evidence="14">Lacks conserved residue(s) required for the propagation of feature annotation.</text>
</comment>
<dbReference type="SUPFAM" id="SSF56601">
    <property type="entry name" value="beta-lactamase/transpeptidase-like"/>
    <property type="match status" value="1"/>
</dbReference>
<dbReference type="GO" id="GO:0009252">
    <property type="term" value="P:peptidoglycan biosynthetic process"/>
    <property type="evidence" value="ECO:0007669"/>
    <property type="project" value="UniProtKB-UniRule"/>
</dbReference>
<keyword evidence="8 14" id="KW-0378">Hydrolase</keyword>
<evidence type="ECO:0000256" key="9">
    <source>
        <dbReference type="ARBA" id="ARBA00022960"/>
    </source>
</evidence>
<dbReference type="InterPro" id="IPR005311">
    <property type="entry name" value="PBP_dimer"/>
</dbReference>
<feature type="domain" description="Penicillin-binding protein transpeptidase" evidence="15">
    <location>
        <begin position="266"/>
        <end position="603"/>
    </location>
</feature>
<dbReference type="SUPFAM" id="SSF56519">
    <property type="entry name" value="Penicillin binding protein dimerisation domain"/>
    <property type="match status" value="1"/>
</dbReference>
<dbReference type="GO" id="GO:0008658">
    <property type="term" value="F:penicillin binding"/>
    <property type="evidence" value="ECO:0007669"/>
    <property type="project" value="UniProtKB-UniRule"/>
</dbReference>
<evidence type="ECO:0000256" key="5">
    <source>
        <dbReference type="ARBA" id="ARBA00022645"/>
    </source>
</evidence>
<evidence type="ECO:0000256" key="2">
    <source>
        <dbReference type="ARBA" id="ARBA00004236"/>
    </source>
</evidence>
<evidence type="ECO:0000259" key="15">
    <source>
        <dbReference type="Pfam" id="PF00905"/>
    </source>
</evidence>
<comment type="catalytic activity">
    <reaction evidence="14">
        <text>Preferential cleavage: (Ac)2-L-Lys-D-Ala-|-D-Ala. Also transpeptidation of peptidyl-alanyl moieties that are N-acyl substituents of D-alanine.</text>
        <dbReference type="EC" id="3.4.16.4"/>
    </reaction>
</comment>
<feature type="domain" description="Penicillin-binding protein dimerisation" evidence="16">
    <location>
        <begin position="63"/>
        <end position="233"/>
    </location>
</feature>
<evidence type="ECO:0000256" key="11">
    <source>
        <dbReference type="ARBA" id="ARBA00022989"/>
    </source>
</evidence>
<protein>
    <recommendedName>
        <fullName evidence="14">Peptidoglycan D,D-transpeptidase MrdA</fullName>
        <ecNumber evidence="14">3.4.16.4</ecNumber>
    </recommendedName>
    <alternativeName>
        <fullName evidence="14">Penicillin-binding protein 2</fullName>
        <shortName evidence="14">PBP-2</shortName>
    </alternativeName>
</protein>
<dbReference type="Gene3D" id="3.40.710.10">
    <property type="entry name" value="DD-peptidase/beta-lactamase superfamily"/>
    <property type="match status" value="1"/>
</dbReference>
<dbReference type="NCBIfam" id="TIGR03423">
    <property type="entry name" value="pbp2_mrdA"/>
    <property type="match status" value="1"/>
</dbReference>
<sequence length="611" mass="66726">MSVRAVRRLQNDVRVFQARIAFSVVLLLLAVAALVARLVYLQIVGHEHYAMLSQDNRVKIAPLPPTRGIVYDRNGEVLADNVPSYSLELVPERIDDLDATLAELQTLLGLSDEDIRRFRKLQSQHKSFESIPLKMRLEEEQIARFAVKQPFFPGVQINVRMIRTYPYGELTAHAVGYVSRISEADLKMLDPSLYSGTYHIGKSGIEKTYETLLHGKTGHQELETNVQGRSIGVLNTVPPVPGADLRLSLDITLQQAAIDGLGEYNGAVVAMEPATGRVLAFVSKPSFDPNPFVYGIPKADYDRLQSSPDRPLYNRALRGVYPPGSTVKPFEGLAGLEVGDLQADRKVSCPGYFQLPNSSHQYRDWRKGGHGAVDLKSAITQSCDVYFYKLALSLGIDKLSEFMGRFGFGKRTGIDIPGELPGVYPSKEWKKKHSKYPWFPGETVITGIGQGYVGVTPVQLARATAILANRGRVVIPRLLDAAQGEAGAAPEEAVGDNLAIAPEHWDTVIQAMIDVVHSARGTAKSIAAGLSYHVAGKTGTAQVFSVGQGQKYRESEVSKEMRDHALFIAFAPAEQPRIAVAVLAEHGGHGGSVAAPVARAVMERYLNGRAP</sequence>
<dbReference type="GO" id="GO:0005886">
    <property type="term" value="C:plasma membrane"/>
    <property type="evidence" value="ECO:0007669"/>
    <property type="project" value="UniProtKB-SubCell"/>
</dbReference>
<dbReference type="GO" id="GO:0009002">
    <property type="term" value="F:serine-type D-Ala-D-Ala carboxypeptidase activity"/>
    <property type="evidence" value="ECO:0007669"/>
    <property type="project" value="UniProtKB-UniRule"/>
</dbReference>
<evidence type="ECO:0000256" key="1">
    <source>
        <dbReference type="ARBA" id="ARBA00004167"/>
    </source>
</evidence>
<dbReference type="PANTHER" id="PTHR30627">
    <property type="entry name" value="PEPTIDOGLYCAN D,D-TRANSPEPTIDASE"/>
    <property type="match status" value="1"/>
</dbReference>
<evidence type="ECO:0000256" key="6">
    <source>
        <dbReference type="ARBA" id="ARBA00022670"/>
    </source>
</evidence>
<evidence type="ECO:0000256" key="4">
    <source>
        <dbReference type="ARBA" id="ARBA00022519"/>
    </source>
</evidence>
<dbReference type="InterPro" id="IPR036138">
    <property type="entry name" value="PBP_dimer_sf"/>
</dbReference>
<keyword evidence="7 14" id="KW-0812">Transmembrane</keyword>
<evidence type="ECO:0000256" key="8">
    <source>
        <dbReference type="ARBA" id="ARBA00022801"/>
    </source>
</evidence>
<keyword evidence="13 14" id="KW-0961">Cell wall biogenesis/degradation</keyword>
<comment type="function">
    <text evidence="14">Catalyzes cross-linking of the peptidoglycan cell wall.</text>
</comment>
<dbReference type="HAMAP" id="MF_02081">
    <property type="entry name" value="MrdA_transpept"/>
    <property type="match status" value="1"/>
</dbReference>
<dbReference type="AlphaFoldDB" id="A0A858Q5A2"/>
<comment type="similarity">
    <text evidence="14">Belongs to the transpeptidase family. MrdA subfamily.</text>
</comment>
<dbReference type="InterPro" id="IPR050515">
    <property type="entry name" value="Beta-lactam/transpept"/>
</dbReference>
<dbReference type="UniPathway" id="UPA00219"/>
<dbReference type="Pfam" id="PF03717">
    <property type="entry name" value="PBP_dimer"/>
    <property type="match status" value="1"/>
</dbReference>
<keyword evidence="12 14" id="KW-0472">Membrane</keyword>
<evidence type="ECO:0000256" key="12">
    <source>
        <dbReference type="ARBA" id="ARBA00023136"/>
    </source>
</evidence>